<dbReference type="Pfam" id="PF00578">
    <property type="entry name" value="AhpC-TSA"/>
    <property type="match status" value="1"/>
</dbReference>
<dbReference type="GO" id="GO:0016491">
    <property type="term" value="F:oxidoreductase activity"/>
    <property type="evidence" value="ECO:0007669"/>
    <property type="project" value="InterPro"/>
</dbReference>
<dbReference type="SUPFAM" id="SSF52833">
    <property type="entry name" value="Thioredoxin-like"/>
    <property type="match status" value="1"/>
</dbReference>
<dbReference type="PROSITE" id="PS51352">
    <property type="entry name" value="THIOREDOXIN_2"/>
    <property type="match status" value="1"/>
</dbReference>
<accession>A0A3N4MNC2</accession>
<dbReference type="InterPro" id="IPR013766">
    <property type="entry name" value="Thioredoxin_domain"/>
</dbReference>
<protein>
    <recommendedName>
        <fullName evidence="2">Thioredoxin domain-containing protein</fullName>
    </recommendedName>
</protein>
<dbReference type="InterPro" id="IPR050553">
    <property type="entry name" value="Thioredoxin_ResA/DsbE_sf"/>
</dbReference>
<feature type="domain" description="Thioredoxin" evidence="2">
    <location>
        <begin position="285"/>
        <end position="437"/>
    </location>
</feature>
<dbReference type="PANTHER" id="PTHR42852">
    <property type="entry name" value="THIOL:DISULFIDE INTERCHANGE PROTEIN DSBE"/>
    <property type="match status" value="1"/>
</dbReference>
<dbReference type="OrthoDB" id="677063at2"/>
<feature type="signal peptide" evidence="1">
    <location>
        <begin position="1"/>
        <end position="30"/>
    </location>
</feature>
<gene>
    <name evidence="3" type="ORF">EG028_10610</name>
</gene>
<evidence type="ECO:0000259" key="2">
    <source>
        <dbReference type="PROSITE" id="PS51352"/>
    </source>
</evidence>
<comment type="caution">
    <text evidence="3">The sequence shown here is derived from an EMBL/GenBank/DDBJ whole genome shotgun (WGS) entry which is preliminary data.</text>
</comment>
<feature type="chain" id="PRO_5018234583" description="Thioredoxin domain-containing protein" evidence="1">
    <location>
        <begin position="31"/>
        <end position="438"/>
    </location>
</feature>
<dbReference type="Gene3D" id="3.40.30.10">
    <property type="entry name" value="Glutaredoxin"/>
    <property type="match status" value="1"/>
</dbReference>
<dbReference type="PANTHER" id="PTHR42852:SF13">
    <property type="entry name" value="PROTEIN DIPZ"/>
    <property type="match status" value="1"/>
</dbReference>
<sequence length="438" mass="50616">MCMLKKSHRVFLSVFVLAFGANKQSTSAQADGGYHSDPHNNTSNTILSTPLVTAAATGLKANKVLSADSAWQCLSDIDSAIWNIEMNDIEPRKKIRNKEIYFRQYLNEGLSFWTNFPDDQRKYKWAKMLNSYELNFWKDIESGAEISLRGEYNSTPVDFDLIYFWKVNMTKVRESVLSSSSIPRDEKANYLTRELQMELSLSKNKVYRENTEQFLNTIGRKFEAILSILENDDKCSIALLNVDVLFLGVNNFDLSFEDLRRFVRPYLNDPHASVRKWAQQKLALLDLEKNPLKFEGESINGQHINLENYRGKVVLLDFWNIYCSSCIARMPVIKSAYDKYKNSGFEVVSVNVDPLEDLNTVRKIEKRIKTEWPIVMIGGKNRNEWKSESAEWRRIFDTYGFTFVPQMILLDKEGKMRVFNGTLQEGDVDAEIASLLKQ</sequence>
<dbReference type="CDD" id="cd02966">
    <property type="entry name" value="TlpA_like_family"/>
    <property type="match status" value="1"/>
</dbReference>
<dbReference type="InterPro" id="IPR036249">
    <property type="entry name" value="Thioredoxin-like_sf"/>
</dbReference>
<dbReference type="GO" id="GO:0016209">
    <property type="term" value="F:antioxidant activity"/>
    <property type="evidence" value="ECO:0007669"/>
    <property type="project" value="InterPro"/>
</dbReference>
<name>A0A3N4MNC2_9BACT</name>
<evidence type="ECO:0000313" key="4">
    <source>
        <dbReference type="Proteomes" id="UP000279089"/>
    </source>
</evidence>
<dbReference type="AlphaFoldDB" id="A0A3N4MNC2"/>
<keyword evidence="1" id="KW-0732">Signal</keyword>
<dbReference type="InterPro" id="IPR000866">
    <property type="entry name" value="AhpC/TSA"/>
</dbReference>
<evidence type="ECO:0000313" key="3">
    <source>
        <dbReference type="EMBL" id="RPD41129.1"/>
    </source>
</evidence>
<dbReference type="EMBL" id="RMBX01000005">
    <property type="protein sequence ID" value="RPD41129.1"/>
    <property type="molecule type" value="Genomic_DNA"/>
</dbReference>
<dbReference type="Proteomes" id="UP000279089">
    <property type="component" value="Unassembled WGS sequence"/>
</dbReference>
<reference evidence="4" key="1">
    <citation type="submission" date="2018-11" db="EMBL/GenBank/DDBJ databases">
        <title>Chitinophaga lutea sp.nov., isolate from arsenic contaminated soil.</title>
        <authorList>
            <person name="Zong Y."/>
        </authorList>
    </citation>
    <scope>NUCLEOTIDE SEQUENCE [LARGE SCALE GENOMIC DNA]</scope>
    <source>
        <strain evidence="4">YLT18</strain>
    </source>
</reference>
<keyword evidence="4" id="KW-1185">Reference proteome</keyword>
<proteinExistence type="predicted"/>
<evidence type="ECO:0000256" key="1">
    <source>
        <dbReference type="SAM" id="SignalP"/>
    </source>
</evidence>
<organism evidence="3 4">
    <name type="scientific">Chitinophaga barathri</name>
    <dbReference type="NCBI Taxonomy" id="1647451"/>
    <lineage>
        <taxon>Bacteria</taxon>
        <taxon>Pseudomonadati</taxon>
        <taxon>Bacteroidota</taxon>
        <taxon>Chitinophagia</taxon>
        <taxon>Chitinophagales</taxon>
        <taxon>Chitinophagaceae</taxon>
        <taxon>Chitinophaga</taxon>
    </lineage>
</organism>